<dbReference type="NCBIfam" id="TIGR04045">
    <property type="entry name" value="MSMEG_0567_GNAT"/>
    <property type="match status" value="1"/>
</dbReference>
<evidence type="ECO:0000313" key="2">
    <source>
        <dbReference type="EMBL" id="QXE92656.1"/>
    </source>
</evidence>
<reference evidence="2 3" key="1">
    <citation type="submission" date="2021-06" db="EMBL/GenBank/DDBJ databases">
        <title>Gemonas diversity in paddy soil.</title>
        <authorList>
            <person name="Liu G."/>
        </authorList>
    </citation>
    <scope>NUCLEOTIDE SEQUENCE [LARGE SCALE GENOMIC DNA]</scope>
    <source>
        <strain evidence="2 3">RG2</strain>
    </source>
</reference>
<dbReference type="EC" id="2.3.1.-" evidence="2"/>
<gene>
    <name evidence="2" type="ORF">KP001_09105</name>
</gene>
<evidence type="ECO:0000259" key="1">
    <source>
        <dbReference type="PROSITE" id="PS51186"/>
    </source>
</evidence>
<dbReference type="CDD" id="cd04301">
    <property type="entry name" value="NAT_SF"/>
    <property type="match status" value="1"/>
</dbReference>
<evidence type="ECO:0000313" key="3">
    <source>
        <dbReference type="Proteomes" id="UP000683559"/>
    </source>
</evidence>
<dbReference type="GO" id="GO:0016746">
    <property type="term" value="F:acyltransferase activity"/>
    <property type="evidence" value="ECO:0007669"/>
    <property type="project" value="UniProtKB-KW"/>
</dbReference>
<dbReference type="EMBL" id="CP077683">
    <property type="protein sequence ID" value="QXE92656.1"/>
    <property type="molecule type" value="Genomic_DNA"/>
</dbReference>
<sequence>MHSEPSFRIEVANSSWKLSGYFQVRKEVFVNEQEIYSVTDLDDHDGDAIPLVAIMNERVVGAVRCYRKSGTLWYGGRLAVLPEYRIYNIGAMLVRKAVEVMSCHPEADRFLATVQIQNVRFFKRLGWFPLGHPIMLVGVKHQVMEHLLGREPATVRHSVDGEKTTKVRVEDHEHSTAKCQCH</sequence>
<protein>
    <submittedName>
        <fullName evidence="2">GNAT family N-acetyltransferase</fullName>
        <ecNumber evidence="2">2.3.1.-</ecNumber>
    </submittedName>
</protein>
<feature type="domain" description="N-acetyltransferase" evidence="1">
    <location>
        <begin position="9"/>
        <end position="149"/>
    </location>
</feature>
<accession>A0ABX8LNY1</accession>
<keyword evidence="2" id="KW-0012">Acyltransferase</keyword>
<dbReference type="InterPro" id="IPR000182">
    <property type="entry name" value="GNAT_dom"/>
</dbReference>
<proteinExistence type="predicted"/>
<name>A0ABX8LNY1_9BACT</name>
<dbReference type="RefSeq" id="WP_217289204.1">
    <property type="nucleotide sequence ID" value="NZ_CP077683.1"/>
</dbReference>
<organism evidence="2 3">
    <name type="scientific">Geomonas subterranea</name>
    <dbReference type="NCBI Taxonomy" id="2847989"/>
    <lineage>
        <taxon>Bacteria</taxon>
        <taxon>Pseudomonadati</taxon>
        <taxon>Thermodesulfobacteriota</taxon>
        <taxon>Desulfuromonadia</taxon>
        <taxon>Geobacterales</taxon>
        <taxon>Geobacteraceae</taxon>
        <taxon>Geomonas</taxon>
    </lineage>
</organism>
<dbReference type="PROSITE" id="PS51186">
    <property type="entry name" value="GNAT"/>
    <property type="match status" value="1"/>
</dbReference>
<dbReference type="Proteomes" id="UP000683559">
    <property type="component" value="Chromosome"/>
</dbReference>
<dbReference type="Pfam" id="PF00583">
    <property type="entry name" value="Acetyltransf_1"/>
    <property type="match status" value="1"/>
</dbReference>
<dbReference type="InterPro" id="IPR024035">
    <property type="entry name" value="MSMEG_0567_GNAT"/>
</dbReference>
<keyword evidence="2" id="KW-0808">Transferase</keyword>
<keyword evidence="3" id="KW-1185">Reference proteome</keyword>